<dbReference type="Proteomes" id="UP000014975">
    <property type="component" value="Unassembled WGS sequence"/>
</dbReference>
<dbReference type="PATRIC" id="fig|1121439.3.peg.387"/>
<accession>S7TFZ8</accession>
<dbReference type="GO" id="GO:0005524">
    <property type="term" value="F:ATP binding"/>
    <property type="evidence" value="ECO:0007669"/>
    <property type="project" value="InterPro"/>
</dbReference>
<dbReference type="OrthoDB" id="9808317at2"/>
<dbReference type="Gene3D" id="3.40.50.300">
    <property type="entry name" value="P-loop containing nucleotide triphosphate hydrolases"/>
    <property type="match status" value="1"/>
</dbReference>
<dbReference type="AlphaFoldDB" id="S7TFZ8"/>
<dbReference type="InterPro" id="IPR027417">
    <property type="entry name" value="P-loop_NTPase"/>
</dbReference>
<proteinExistence type="predicted"/>
<dbReference type="InterPro" id="IPR003593">
    <property type="entry name" value="AAA+_ATPase"/>
</dbReference>
<dbReference type="EMBL" id="ATHI01000003">
    <property type="protein sequence ID" value="EPR35661.1"/>
    <property type="molecule type" value="Genomic_DNA"/>
</dbReference>
<evidence type="ECO:0000313" key="3">
    <source>
        <dbReference type="Proteomes" id="UP000014975"/>
    </source>
</evidence>
<dbReference type="InterPro" id="IPR003959">
    <property type="entry name" value="ATPase_AAA_core"/>
</dbReference>
<comment type="caution">
    <text evidence="2">The sequence shown here is derived from an EMBL/GenBank/DDBJ whole genome shotgun (WGS) entry which is preliminary data.</text>
</comment>
<protein>
    <submittedName>
        <fullName evidence="2">AAA ATPase central domain protein</fullName>
    </submittedName>
</protein>
<evidence type="ECO:0000313" key="2">
    <source>
        <dbReference type="EMBL" id="EPR35661.1"/>
    </source>
</evidence>
<gene>
    <name evidence="2" type="ORF">dsat_2002</name>
</gene>
<dbReference type="STRING" id="1121439.dsat_2002"/>
<sequence length="331" mass="34950">MRPSSLKKALALAVTNRFPVLVVGPPGVGKSDIVSQVAQDQGFDLILTHPVISDPTDYKGMPFVVDGRAEFLPFGDLRGLIEAARPTICFMDDLGQAPAAVQAAAMQLLLARRVGGHAVSGHMTFVAATNRRQDRAGVQGVLEPVKSRFVSILTLEPDVDDWCAWAASRGLPHELTAFVRFKPEFLTAFEPSPDMANSPSPRTVAHAGALLAASPPEDIVFDLLAGAAGHAFAHEFLAFSRVYGLIPDADAVLADPAGAAVPGEISALYALCLSLAARVRPETFAALAAYAGRLPAEFSVLMVREAVQRAPALADLPAFSDWAAAHAEVLV</sequence>
<evidence type="ECO:0000259" key="1">
    <source>
        <dbReference type="SMART" id="SM00382"/>
    </source>
</evidence>
<feature type="domain" description="AAA+ ATPase" evidence="1">
    <location>
        <begin position="16"/>
        <end position="148"/>
    </location>
</feature>
<name>S7TFZ8_9BACT</name>
<organism evidence="2 3">
    <name type="scientific">Alkalidesulfovibrio alkalitolerans DSM 16529</name>
    <dbReference type="NCBI Taxonomy" id="1121439"/>
    <lineage>
        <taxon>Bacteria</taxon>
        <taxon>Pseudomonadati</taxon>
        <taxon>Thermodesulfobacteriota</taxon>
        <taxon>Desulfovibrionia</taxon>
        <taxon>Desulfovibrionales</taxon>
        <taxon>Desulfovibrionaceae</taxon>
        <taxon>Alkalidesulfovibrio</taxon>
    </lineage>
</organism>
<keyword evidence="3" id="KW-1185">Reference proteome</keyword>
<dbReference type="SMART" id="SM00382">
    <property type="entry name" value="AAA"/>
    <property type="match status" value="1"/>
</dbReference>
<dbReference type="RefSeq" id="WP_020885888.1">
    <property type="nucleotide sequence ID" value="NZ_ATHI01000003.1"/>
</dbReference>
<dbReference type="eggNOG" id="COG0714">
    <property type="taxonomic scope" value="Bacteria"/>
</dbReference>
<dbReference type="GO" id="GO:0016887">
    <property type="term" value="F:ATP hydrolysis activity"/>
    <property type="evidence" value="ECO:0007669"/>
    <property type="project" value="InterPro"/>
</dbReference>
<dbReference type="CDD" id="cd00009">
    <property type="entry name" value="AAA"/>
    <property type="match status" value="1"/>
</dbReference>
<reference evidence="2 3" key="1">
    <citation type="journal article" date="2013" name="Genome Announc.">
        <title>Draft genome sequences for three mercury-methylating, sulfate-reducing bacteria.</title>
        <authorList>
            <person name="Brown S.D."/>
            <person name="Hurt R.A.Jr."/>
            <person name="Gilmour C.C."/>
            <person name="Elias D.A."/>
        </authorList>
    </citation>
    <scope>NUCLEOTIDE SEQUENCE [LARGE SCALE GENOMIC DNA]</scope>
    <source>
        <strain evidence="2 3">DSM 16529</strain>
    </source>
</reference>
<dbReference type="SUPFAM" id="SSF52540">
    <property type="entry name" value="P-loop containing nucleoside triphosphate hydrolases"/>
    <property type="match status" value="1"/>
</dbReference>
<dbReference type="Pfam" id="PF00004">
    <property type="entry name" value="AAA"/>
    <property type="match status" value="1"/>
</dbReference>